<feature type="binding site" evidence="10">
    <location>
        <position position="109"/>
    </location>
    <ligand>
        <name>Fe cation</name>
        <dbReference type="ChEBI" id="CHEBI:24875"/>
        <label>1</label>
    </ligand>
</feature>
<dbReference type="InterPro" id="IPR000358">
    <property type="entry name" value="RNR_small_fam"/>
</dbReference>
<dbReference type="HOGENOM" id="CLU_052495_1_0_14"/>
<dbReference type="GO" id="GO:0009263">
    <property type="term" value="P:deoxyribonucleotide biosynthetic process"/>
    <property type="evidence" value="ECO:0007669"/>
    <property type="project" value="UniProtKB-KW"/>
</dbReference>
<evidence type="ECO:0000256" key="4">
    <source>
        <dbReference type="ARBA" id="ARBA00023002"/>
    </source>
</evidence>
<comment type="similarity">
    <text evidence="1 8">Belongs to the ribonucleoside diphosphate reductase small chain family.</text>
</comment>
<dbReference type="Pfam" id="PF00268">
    <property type="entry name" value="Ribonuc_red_sm"/>
    <property type="match status" value="1"/>
</dbReference>
<evidence type="ECO:0000256" key="11">
    <source>
        <dbReference type="SAM" id="Phobius"/>
    </source>
</evidence>
<evidence type="ECO:0000313" key="13">
    <source>
        <dbReference type="Proteomes" id="UP000009005"/>
    </source>
</evidence>
<dbReference type="EMBL" id="CP003703">
    <property type="protein sequence ID" value="AFN65361.1"/>
    <property type="molecule type" value="Genomic_DNA"/>
</dbReference>
<dbReference type="InterPro" id="IPR009078">
    <property type="entry name" value="Ferritin-like_SF"/>
</dbReference>
<gene>
    <name evidence="12" type="ordered locus">WEN_02890</name>
</gene>
<feature type="binding site" evidence="10">
    <location>
        <position position="204"/>
    </location>
    <ligand>
        <name>Fe cation</name>
        <dbReference type="ChEBI" id="CHEBI:24875"/>
        <label>2</label>
    </ligand>
</feature>
<dbReference type="PATRIC" id="fig|1197325.3.peg.621"/>
<dbReference type="RefSeq" id="WP_014850070.1">
    <property type="nucleotide sequence ID" value="NC_018149.1"/>
</dbReference>
<keyword evidence="4 8" id="KW-0560">Oxidoreductase</keyword>
<feature type="transmembrane region" description="Helical" evidence="11">
    <location>
        <begin position="159"/>
        <end position="183"/>
    </location>
</feature>
<keyword evidence="13" id="KW-1185">Reference proteome</keyword>
<evidence type="ECO:0000256" key="1">
    <source>
        <dbReference type="ARBA" id="ARBA00009303"/>
    </source>
</evidence>
<dbReference type="AlphaFoldDB" id="I6YBI8"/>
<dbReference type="GO" id="GO:0005971">
    <property type="term" value="C:ribonucleoside-diphosphate reductase complex"/>
    <property type="evidence" value="ECO:0007669"/>
    <property type="project" value="InterPro"/>
</dbReference>
<dbReference type="STRING" id="1197325.WEN_02890"/>
<feature type="binding site" evidence="10">
    <location>
        <position position="207"/>
    </location>
    <ligand>
        <name>Fe cation</name>
        <dbReference type="ChEBI" id="CHEBI:24875"/>
        <label>2</label>
    </ligand>
</feature>
<feature type="binding site" evidence="10">
    <location>
        <position position="170"/>
    </location>
    <ligand>
        <name>Fe cation</name>
        <dbReference type="ChEBI" id="CHEBI:24875"/>
        <label>2</label>
    </ligand>
</feature>
<organism evidence="12 13">
    <name type="scientific">Mycoplasma wenyonii (strain Massachusetts)</name>
    <name type="common">Eperythrozoon wenyonii</name>
    <dbReference type="NCBI Taxonomy" id="1197325"/>
    <lineage>
        <taxon>Bacteria</taxon>
        <taxon>Bacillati</taxon>
        <taxon>Mycoplasmatota</taxon>
        <taxon>Mollicutes</taxon>
        <taxon>Mycoplasmataceae</taxon>
        <taxon>Mycoplasma</taxon>
    </lineage>
</organism>
<keyword evidence="3 8" id="KW-0479">Metal-binding</keyword>
<dbReference type="OrthoDB" id="9766544at2"/>
<proteinExistence type="inferred from homology"/>
<evidence type="ECO:0000256" key="5">
    <source>
        <dbReference type="ARBA" id="ARBA00023004"/>
    </source>
</evidence>
<evidence type="ECO:0000256" key="3">
    <source>
        <dbReference type="ARBA" id="ARBA00022723"/>
    </source>
</evidence>
<dbReference type="Gene3D" id="1.10.620.20">
    <property type="entry name" value="Ribonucleotide Reductase, subunit A"/>
    <property type="match status" value="1"/>
</dbReference>
<reference evidence="12 13" key="1">
    <citation type="journal article" date="2012" name="J. Bacteriol.">
        <title>Complete genome sequence of Mycoplasma wenyonii strain Massachusetts.</title>
        <authorList>
            <person name="Dos Santos A.P."/>
            <person name="Guimaraes A.M."/>
            <person name="do Nascimento N.C."/>
            <person name="Sanmiguel P.J."/>
            <person name="Messick J.B."/>
        </authorList>
    </citation>
    <scope>NUCLEOTIDE SEQUENCE [LARGE SCALE GENOMIC DNA]</scope>
    <source>
        <strain evidence="12 13">Massachusetts</strain>
    </source>
</reference>
<evidence type="ECO:0000256" key="8">
    <source>
        <dbReference type="PIRNR" id="PIRNR000355"/>
    </source>
</evidence>
<evidence type="ECO:0000256" key="7">
    <source>
        <dbReference type="ARBA" id="ARBA00047754"/>
    </source>
</evidence>
<feature type="binding site" evidence="10">
    <location>
        <position position="75"/>
    </location>
    <ligand>
        <name>Fe cation</name>
        <dbReference type="ChEBI" id="CHEBI:24875"/>
        <label>1</label>
    </ligand>
</feature>
<keyword evidence="5 8" id="KW-0408">Iron</keyword>
<protein>
    <recommendedName>
        <fullName evidence="8">Ribonucleoside-diphosphate reductase subunit beta</fullName>
        <ecNumber evidence="8">1.17.4.1</ecNumber>
    </recommendedName>
</protein>
<dbReference type="GO" id="GO:0046872">
    <property type="term" value="F:metal ion binding"/>
    <property type="evidence" value="ECO:0007669"/>
    <property type="project" value="UniProtKB-KW"/>
</dbReference>
<dbReference type="KEGG" id="mwe:WEN_02890"/>
<evidence type="ECO:0000313" key="12">
    <source>
        <dbReference type="EMBL" id="AFN65361.1"/>
    </source>
</evidence>
<dbReference type="GO" id="GO:0004748">
    <property type="term" value="F:ribonucleoside-diphosphate reductase activity, thioredoxin disulfide as acceptor"/>
    <property type="evidence" value="ECO:0007669"/>
    <property type="project" value="UniProtKB-EC"/>
</dbReference>
<dbReference type="NCBIfam" id="TIGR04171">
    <property type="entry name" value="RNR_1b_NrdF"/>
    <property type="match status" value="1"/>
</dbReference>
<feature type="binding site" evidence="10">
    <location>
        <position position="106"/>
    </location>
    <ligand>
        <name>Fe cation</name>
        <dbReference type="ChEBI" id="CHEBI:24875"/>
        <label>1</label>
    </ligand>
</feature>
<dbReference type="PIRSF" id="PIRSF000355">
    <property type="entry name" value="NrdB"/>
    <property type="match status" value="1"/>
</dbReference>
<evidence type="ECO:0000256" key="2">
    <source>
        <dbReference type="ARBA" id="ARBA00011209"/>
    </source>
</evidence>
<accession>I6YBI8</accession>
<comment type="subunit">
    <text evidence="2">Tetramer of two alpha and two beta subunits.</text>
</comment>
<dbReference type="CDD" id="cd01049">
    <property type="entry name" value="RNRR2"/>
    <property type="match status" value="1"/>
</dbReference>
<comment type="function">
    <text evidence="8">Provides the precursors necessary for DNA synthesis. Catalyzes the biosynthesis of deoxyribonucleotides from the corresponding ribonucleotides.</text>
</comment>
<feature type="active site" evidence="9">
    <location>
        <position position="113"/>
    </location>
</feature>
<keyword evidence="11" id="KW-0812">Transmembrane</keyword>
<dbReference type="InterPro" id="IPR012348">
    <property type="entry name" value="RNR-like"/>
</dbReference>
<comment type="catalytic activity">
    <reaction evidence="7 8">
        <text>a 2'-deoxyribonucleoside 5'-diphosphate + [thioredoxin]-disulfide + H2O = a ribonucleoside 5'-diphosphate + [thioredoxin]-dithiol</text>
        <dbReference type="Rhea" id="RHEA:23252"/>
        <dbReference type="Rhea" id="RHEA-COMP:10698"/>
        <dbReference type="Rhea" id="RHEA-COMP:10700"/>
        <dbReference type="ChEBI" id="CHEBI:15377"/>
        <dbReference type="ChEBI" id="CHEBI:29950"/>
        <dbReference type="ChEBI" id="CHEBI:50058"/>
        <dbReference type="ChEBI" id="CHEBI:57930"/>
        <dbReference type="ChEBI" id="CHEBI:73316"/>
        <dbReference type="EC" id="1.17.4.1"/>
    </reaction>
</comment>
<feature type="binding site" evidence="10">
    <location>
        <position position="106"/>
    </location>
    <ligand>
        <name>Fe cation</name>
        <dbReference type="ChEBI" id="CHEBI:24875"/>
        <label>2</label>
    </ligand>
</feature>
<dbReference type="NCBIfam" id="NF007183">
    <property type="entry name" value="PRK09614.1-2"/>
    <property type="match status" value="1"/>
</dbReference>
<keyword evidence="11" id="KW-0472">Membrane</keyword>
<keyword evidence="11" id="KW-1133">Transmembrane helix</keyword>
<sequence length="331" mass="38362">MDGLCNHSSISSWEGVNWNEISCKFNKEFWDQNVRQFWVDEEIPLSGDKLIWQSKLSKEEKEVYIKVLGSLTLLDTHQGAIGMNRICLAVPDLPTKAVLQFMGMMEQMHAKSYSSIFCTLLSTEEINELFDWVKQEPTLQKKIKMVVEYYENIKDTKSLYLAMAASVFLESFLFYSGFFYMLFLSSQGLMINSGEIINLIIRDEAIHGLYVGNLASKLFQTFSPEEQTQLKAKVYQLLEDLMVNEVEYTHLIYKPLNLVDEVLKFLQYNANKALQNLDLDEKYDVTEKDINPMIFNGLNTSTKNHDFFSTKGNGYIKTTQVEMIQDEDFIF</sequence>
<evidence type="ECO:0000256" key="10">
    <source>
        <dbReference type="PIRSR" id="PIRSR000355-2"/>
    </source>
</evidence>
<dbReference type="Proteomes" id="UP000009005">
    <property type="component" value="Chromosome"/>
</dbReference>
<comment type="cofactor">
    <cofactor evidence="8 10">
        <name>Fe cation</name>
        <dbReference type="ChEBI" id="CHEBI:24875"/>
    </cofactor>
    <text evidence="8 10">Binds 2 iron ions per subunit.</text>
</comment>
<dbReference type="EC" id="1.17.4.1" evidence="8"/>
<dbReference type="InterPro" id="IPR033909">
    <property type="entry name" value="RNR_small"/>
</dbReference>
<evidence type="ECO:0000256" key="9">
    <source>
        <dbReference type="PIRSR" id="PIRSR000355-1"/>
    </source>
</evidence>
<dbReference type="UniPathway" id="UPA00326"/>
<evidence type="ECO:0000256" key="6">
    <source>
        <dbReference type="ARBA" id="ARBA00023116"/>
    </source>
</evidence>
<dbReference type="PANTHER" id="PTHR23409:SF18">
    <property type="entry name" value="RIBONUCLEOSIDE-DIPHOSPHATE REDUCTASE SUBUNIT M2"/>
    <property type="match status" value="1"/>
</dbReference>
<dbReference type="InterPro" id="IPR026494">
    <property type="entry name" value="RNR_NrdF-like"/>
</dbReference>
<keyword evidence="6 8" id="KW-0215">Deoxyribonucleotide synthesis</keyword>
<dbReference type="SUPFAM" id="SSF47240">
    <property type="entry name" value="Ferritin-like"/>
    <property type="match status" value="1"/>
</dbReference>
<name>I6YBI8_MYCWM</name>
<dbReference type="PANTHER" id="PTHR23409">
    <property type="entry name" value="RIBONUCLEOSIDE-DIPHOSPHATE REDUCTASE SMALL CHAIN"/>
    <property type="match status" value="1"/>
</dbReference>